<evidence type="ECO:0000256" key="5">
    <source>
        <dbReference type="ARBA" id="ARBA00023274"/>
    </source>
</evidence>
<dbReference type="CDD" id="cd00336">
    <property type="entry name" value="Ribosomal_L22"/>
    <property type="match status" value="1"/>
</dbReference>
<dbReference type="EMBL" id="PFVJ01000016">
    <property type="protein sequence ID" value="PJA90292.1"/>
    <property type="molecule type" value="Genomic_DNA"/>
</dbReference>
<comment type="function">
    <text evidence="7 10">This protein binds specifically to 23S rRNA; its binding is stimulated by other ribosomal proteins, e.g., L4, L17, and L20. It is important during the early stages of 50S assembly. It makes multiple contacts with different domains of the 23S rRNA in the assembled 50S subunit and ribosome.</text>
</comment>
<evidence type="ECO:0000256" key="4">
    <source>
        <dbReference type="ARBA" id="ARBA00022980"/>
    </source>
</evidence>
<dbReference type="GO" id="GO:0022625">
    <property type="term" value="C:cytosolic large ribosomal subunit"/>
    <property type="evidence" value="ECO:0007669"/>
    <property type="project" value="TreeGrafter"/>
</dbReference>
<organism evidence="11 12">
    <name type="scientific">Candidatus Magasanikbacteria bacterium CG_4_9_14_3_um_filter_32_9</name>
    <dbReference type="NCBI Taxonomy" id="1974644"/>
    <lineage>
        <taxon>Bacteria</taxon>
        <taxon>Candidatus Magasanikiibacteriota</taxon>
    </lineage>
</organism>
<dbReference type="GO" id="GO:0019843">
    <property type="term" value="F:rRNA binding"/>
    <property type="evidence" value="ECO:0007669"/>
    <property type="project" value="UniProtKB-UniRule"/>
</dbReference>
<keyword evidence="4 7" id="KW-0689">Ribosomal protein</keyword>
<dbReference type="PROSITE" id="PS00464">
    <property type="entry name" value="RIBOSOMAL_L22"/>
    <property type="match status" value="1"/>
</dbReference>
<dbReference type="Gene3D" id="3.90.470.10">
    <property type="entry name" value="Ribosomal protein L22/L17"/>
    <property type="match status" value="1"/>
</dbReference>
<comment type="function">
    <text evidence="7">The globular domain of the protein is located near the polypeptide exit tunnel on the outside of the subunit, while an extended beta-hairpin is found that lines the wall of the exit tunnel in the center of the 70S ribosome.</text>
</comment>
<dbReference type="NCBIfam" id="TIGR01044">
    <property type="entry name" value="rplV_bact"/>
    <property type="match status" value="1"/>
</dbReference>
<comment type="caution">
    <text evidence="11">The sequence shown here is derived from an EMBL/GenBank/DDBJ whole genome shotgun (WGS) entry which is preliminary data.</text>
</comment>
<reference evidence="12" key="1">
    <citation type="submission" date="2017-09" db="EMBL/GenBank/DDBJ databases">
        <title>Depth-based differentiation of microbial function through sediment-hosted aquifers and enrichment of novel symbionts in the deep terrestrial subsurface.</title>
        <authorList>
            <person name="Probst A.J."/>
            <person name="Ladd B."/>
            <person name="Jarett J.K."/>
            <person name="Geller-Mcgrath D.E."/>
            <person name="Sieber C.M.K."/>
            <person name="Emerson J.B."/>
            <person name="Anantharaman K."/>
            <person name="Thomas B.C."/>
            <person name="Malmstrom R."/>
            <person name="Stieglmeier M."/>
            <person name="Klingl A."/>
            <person name="Woyke T."/>
            <person name="Ryan C.M."/>
            <person name="Banfield J.F."/>
        </authorList>
    </citation>
    <scope>NUCLEOTIDE SEQUENCE [LARGE SCALE GENOMIC DNA]</scope>
</reference>
<accession>A0A2M7Z7P2</accession>
<protein>
    <recommendedName>
        <fullName evidence="6 7">Large ribosomal subunit protein uL22</fullName>
    </recommendedName>
</protein>
<comment type="similarity">
    <text evidence="1 7 8">Belongs to the universal ribosomal protein uL22 family.</text>
</comment>
<comment type="subunit">
    <text evidence="7 9">Part of the 50S ribosomal subunit.</text>
</comment>
<keyword evidence="3 7" id="KW-0694">RNA-binding</keyword>
<dbReference type="InterPro" id="IPR047867">
    <property type="entry name" value="Ribosomal_uL22_bac/org-type"/>
</dbReference>
<dbReference type="InterPro" id="IPR001063">
    <property type="entry name" value="Ribosomal_uL22"/>
</dbReference>
<dbReference type="Pfam" id="PF00237">
    <property type="entry name" value="Ribosomal_L22"/>
    <property type="match status" value="1"/>
</dbReference>
<keyword evidence="5 7" id="KW-0687">Ribonucleoprotein</keyword>
<dbReference type="HAMAP" id="MF_01331_B">
    <property type="entry name" value="Ribosomal_uL22_B"/>
    <property type="match status" value="1"/>
</dbReference>
<dbReference type="PANTHER" id="PTHR13501:SF8">
    <property type="entry name" value="LARGE RIBOSOMAL SUBUNIT PROTEIN UL22M"/>
    <property type="match status" value="1"/>
</dbReference>
<keyword evidence="2 7" id="KW-0699">rRNA-binding</keyword>
<evidence type="ECO:0000256" key="9">
    <source>
        <dbReference type="RuleBase" id="RU004006"/>
    </source>
</evidence>
<sequence length="139" mass="15941">METKAKLRHLRIAPRKVRLLIGLVRGMKVQEAIAQMQFSQKDAARPVRKLIESAVANARHNHDMDPESLIIKTAFVDEGKTLKRWTPRAMGRATPIRKRCSHITIVLEGDVIEKKKKVKKEEINKTEVAEEEKALELKK</sequence>
<dbReference type="InterPro" id="IPR005727">
    <property type="entry name" value="Ribosomal_uL22_bac/chlpt-type"/>
</dbReference>
<dbReference type="Proteomes" id="UP000230843">
    <property type="component" value="Unassembled WGS sequence"/>
</dbReference>
<gene>
    <name evidence="7" type="primary">rplV</name>
    <name evidence="11" type="ORF">CO137_00665</name>
</gene>
<evidence type="ECO:0000256" key="6">
    <source>
        <dbReference type="ARBA" id="ARBA00035207"/>
    </source>
</evidence>
<dbReference type="SUPFAM" id="SSF54843">
    <property type="entry name" value="Ribosomal protein L22"/>
    <property type="match status" value="1"/>
</dbReference>
<dbReference type="PANTHER" id="PTHR13501">
    <property type="entry name" value="CHLOROPLAST 50S RIBOSOMAL PROTEIN L22-RELATED"/>
    <property type="match status" value="1"/>
</dbReference>
<evidence type="ECO:0000256" key="1">
    <source>
        <dbReference type="ARBA" id="ARBA00009451"/>
    </source>
</evidence>
<evidence type="ECO:0000256" key="2">
    <source>
        <dbReference type="ARBA" id="ARBA00022730"/>
    </source>
</evidence>
<dbReference type="GO" id="GO:0006412">
    <property type="term" value="P:translation"/>
    <property type="evidence" value="ECO:0007669"/>
    <property type="project" value="UniProtKB-UniRule"/>
</dbReference>
<dbReference type="GO" id="GO:0003735">
    <property type="term" value="F:structural constituent of ribosome"/>
    <property type="evidence" value="ECO:0007669"/>
    <property type="project" value="InterPro"/>
</dbReference>
<evidence type="ECO:0000313" key="11">
    <source>
        <dbReference type="EMBL" id="PJA90292.1"/>
    </source>
</evidence>
<name>A0A2M7Z7P2_9BACT</name>
<evidence type="ECO:0000256" key="3">
    <source>
        <dbReference type="ARBA" id="ARBA00022884"/>
    </source>
</evidence>
<dbReference type="AlphaFoldDB" id="A0A2M7Z7P2"/>
<dbReference type="InterPro" id="IPR036394">
    <property type="entry name" value="Ribosomal_uL22_sf"/>
</dbReference>
<dbReference type="InterPro" id="IPR018260">
    <property type="entry name" value="Ribosomal_uL22_CS"/>
</dbReference>
<evidence type="ECO:0000313" key="12">
    <source>
        <dbReference type="Proteomes" id="UP000230843"/>
    </source>
</evidence>
<evidence type="ECO:0000256" key="10">
    <source>
        <dbReference type="RuleBase" id="RU004008"/>
    </source>
</evidence>
<evidence type="ECO:0000256" key="7">
    <source>
        <dbReference type="HAMAP-Rule" id="MF_01331"/>
    </source>
</evidence>
<proteinExistence type="inferred from homology"/>
<evidence type="ECO:0000256" key="8">
    <source>
        <dbReference type="RuleBase" id="RU004005"/>
    </source>
</evidence>